<evidence type="ECO:0000313" key="3">
    <source>
        <dbReference type="Proteomes" id="UP000499080"/>
    </source>
</evidence>
<dbReference type="AlphaFoldDB" id="A0A4Y2AHD4"/>
<proteinExistence type="predicted"/>
<keyword evidence="3" id="KW-1185">Reference proteome</keyword>
<organism evidence="2 3">
    <name type="scientific">Araneus ventricosus</name>
    <name type="common">Orbweaver spider</name>
    <name type="synonym">Epeira ventricosa</name>
    <dbReference type="NCBI Taxonomy" id="182803"/>
    <lineage>
        <taxon>Eukaryota</taxon>
        <taxon>Metazoa</taxon>
        <taxon>Ecdysozoa</taxon>
        <taxon>Arthropoda</taxon>
        <taxon>Chelicerata</taxon>
        <taxon>Arachnida</taxon>
        <taxon>Araneae</taxon>
        <taxon>Araneomorphae</taxon>
        <taxon>Entelegynae</taxon>
        <taxon>Araneoidea</taxon>
        <taxon>Araneidae</taxon>
        <taxon>Araneus</taxon>
    </lineage>
</organism>
<dbReference type="Proteomes" id="UP000499080">
    <property type="component" value="Unassembled WGS sequence"/>
</dbReference>
<accession>A0A4Y2AHD4</accession>
<sequence>MNLVILSRGQMTRTTTEQAPASQASAQAGEQLAPCVWFSVQQAHIHGGSSEELGLEPGTLRPRRLELTSRQTAAPALFMNHT</sequence>
<dbReference type="EMBL" id="BGPR01000018">
    <property type="protein sequence ID" value="GBL79271.1"/>
    <property type="molecule type" value="Genomic_DNA"/>
</dbReference>
<name>A0A4Y2AHD4_ARAVE</name>
<evidence type="ECO:0000313" key="2">
    <source>
        <dbReference type="EMBL" id="GBL79271.1"/>
    </source>
</evidence>
<reference evidence="2 3" key="1">
    <citation type="journal article" date="2019" name="Sci. Rep.">
        <title>Orb-weaving spider Araneus ventricosus genome elucidates the spidroin gene catalogue.</title>
        <authorList>
            <person name="Kono N."/>
            <person name="Nakamura H."/>
            <person name="Ohtoshi R."/>
            <person name="Moran D.A.P."/>
            <person name="Shinohara A."/>
            <person name="Yoshida Y."/>
            <person name="Fujiwara M."/>
            <person name="Mori M."/>
            <person name="Tomita M."/>
            <person name="Arakawa K."/>
        </authorList>
    </citation>
    <scope>NUCLEOTIDE SEQUENCE [LARGE SCALE GENOMIC DNA]</scope>
</reference>
<evidence type="ECO:0000256" key="1">
    <source>
        <dbReference type="SAM" id="MobiDB-lite"/>
    </source>
</evidence>
<feature type="region of interest" description="Disordered" evidence="1">
    <location>
        <begin position="1"/>
        <end position="26"/>
    </location>
</feature>
<comment type="caution">
    <text evidence="2">The sequence shown here is derived from an EMBL/GenBank/DDBJ whole genome shotgun (WGS) entry which is preliminary data.</text>
</comment>
<gene>
    <name evidence="2" type="ORF">AVEN_92488_1</name>
</gene>
<protein>
    <submittedName>
        <fullName evidence="2">Uncharacterized protein</fullName>
    </submittedName>
</protein>
<feature type="compositionally biased region" description="Low complexity" evidence="1">
    <location>
        <begin position="17"/>
        <end position="26"/>
    </location>
</feature>